<organism evidence="2 3">
    <name type="scientific">Algoriphagus aestuariicola</name>
    <dbReference type="NCBI Taxonomy" id="1852016"/>
    <lineage>
        <taxon>Bacteria</taxon>
        <taxon>Pseudomonadati</taxon>
        <taxon>Bacteroidota</taxon>
        <taxon>Cytophagia</taxon>
        <taxon>Cytophagales</taxon>
        <taxon>Cyclobacteriaceae</taxon>
        <taxon>Algoriphagus</taxon>
    </lineage>
</organism>
<sequence length="104" mass="11826">MEAVHQQKLPLEQQALSRRTHPILCSRLVNSHGMVEKVEWANPSEENRKAAAQFVRVVQRWGNNFHPALDSFGQPVSKWMMIPFVFGGGIGMMIKGTVNSFIRH</sequence>
<protein>
    <submittedName>
        <fullName evidence="2">Uncharacterized protein</fullName>
    </submittedName>
</protein>
<evidence type="ECO:0000313" key="3">
    <source>
        <dbReference type="Proteomes" id="UP000664698"/>
    </source>
</evidence>
<feature type="transmembrane region" description="Helical" evidence="1">
    <location>
        <begin position="79"/>
        <end position="98"/>
    </location>
</feature>
<dbReference type="RefSeq" id="WP_206569472.1">
    <property type="nucleotide sequence ID" value="NZ_JAFKCW010000002.1"/>
</dbReference>
<proteinExistence type="predicted"/>
<comment type="caution">
    <text evidence="2">The sequence shown here is derived from an EMBL/GenBank/DDBJ whole genome shotgun (WGS) entry which is preliminary data.</text>
</comment>
<accession>A0ABS3BR14</accession>
<name>A0ABS3BR14_9BACT</name>
<keyword evidence="3" id="KW-1185">Reference proteome</keyword>
<evidence type="ECO:0000256" key="1">
    <source>
        <dbReference type="SAM" id="Phobius"/>
    </source>
</evidence>
<keyword evidence="1" id="KW-0812">Transmembrane</keyword>
<keyword evidence="1" id="KW-1133">Transmembrane helix</keyword>
<evidence type="ECO:0000313" key="2">
    <source>
        <dbReference type="EMBL" id="MBN7801487.1"/>
    </source>
</evidence>
<dbReference type="EMBL" id="JAFKCW010000002">
    <property type="protein sequence ID" value="MBN7801487.1"/>
    <property type="molecule type" value="Genomic_DNA"/>
</dbReference>
<gene>
    <name evidence="2" type="ORF">J0A67_11485</name>
</gene>
<dbReference type="Proteomes" id="UP000664698">
    <property type="component" value="Unassembled WGS sequence"/>
</dbReference>
<reference evidence="2 3" key="1">
    <citation type="submission" date="2021-03" db="EMBL/GenBank/DDBJ databases">
        <title>novel species isolated from a fishpond in China.</title>
        <authorList>
            <person name="Lu H."/>
            <person name="Cai Z."/>
        </authorList>
    </citation>
    <scope>NUCLEOTIDE SEQUENCE [LARGE SCALE GENOMIC DNA]</scope>
    <source>
        <strain evidence="2 3">JCM 31546</strain>
    </source>
</reference>
<keyword evidence="1" id="KW-0472">Membrane</keyword>